<dbReference type="InterPro" id="IPR054413">
    <property type="entry name" value="LSO1/2"/>
</dbReference>
<dbReference type="GO" id="GO:0003676">
    <property type="term" value="F:nucleic acid binding"/>
    <property type="evidence" value="ECO:0007669"/>
    <property type="project" value="InterPro"/>
</dbReference>
<feature type="compositionally biased region" description="Basic and acidic residues" evidence="4">
    <location>
        <begin position="8"/>
        <end position="22"/>
    </location>
</feature>
<dbReference type="GO" id="GO:0019722">
    <property type="term" value="P:calcium-mediated signaling"/>
    <property type="evidence" value="ECO:0007669"/>
    <property type="project" value="InterPro"/>
</dbReference>
<dbReference type="EMBL" id="JANBPK010000874">
    <property type="protein sequence ID" value="KAJ2929428.1"/>
    <property type="molecule type" value="Genomic_DNA"/>
</dbReference>
<evidence type="ECO:0000256" key="3">
    <source>
        <dbReference type="ARBA" id="ARBA00023054"/>
    </source>
</evidence>
<dbReference type="Gene3D" id="3.30.70.330">
    <property type="match status" value="1"/>
</dbReference>
<dbReference type="GO" id="GO:0006366">
    <property type="term" value="P:transcription by RNA polymerase II"/>
    <property type="evidence" value="ECO:0007669"/>
    <property type="project" value="TreeGrafter"/>
</dbReference>
<dbReference type="Pfam" id="PF04847">
    <property type="entry name" value="Calcipressin"/>
    <property type="match status" value="1"/>
</dbReference>
<comment type="similarity">
    <text evidence="2">Belongs to the CCDC124 family.</text>
</comment>
<comment type="caution">
    <text evidence="7">The sequence shown here is derived from an EMBL/GenBank/DDBJ whole genome shotgun (WGS) entry which is preliminary data.</text>
</comment>
<dbReference type="Pfam" id="PF22048">
    <property type="entry name" value="LSO1_2-like"/>
    <property type="match status" value="1"/>
</dbReference>
<sequence length="426" mass="46764">MPSKAGITKKESGRAKKAENKAKNAAAAADARERKETESWRDDSVKGGKAKKQEQEDKRKADLARKAENARLLAEEEASAPSTVKAAPKAGSSIKGKKHAFSSSAPAEPGAAAPGGGLGSVDVSESYAATGIDNALDLLDVVTAKMDKASVGQRAAVIEKHPEAAFEAYKERELPEIKKDRPGLRLQQYHDLLYKQFQKSPDNPYNQMIVAYNAMTALPKSFFDPLILNLLREHFASYGEINQWVPLTGFGRIIVVYEEDHSAEMAKQHSDPILLQATSDHPEVVLRVYRANRNPIVPPGTWGVVPQTNYLQPPAVEKNFLISPPGSPPVGWEQIREDPPNSTPLADDLMAALHKLKIQEEEDERSNFEILLHPDEAGVGVFVEDCDAGIKVEMHEDDWVYGETMPSREKWRPMATAMPPSMAVSA</sequence>
<dbReference type="Proteomes" id="UP001140091">
    <property type="component" value="Unassembled WGS sequence"/>
</dbReference>
<feature type="domain" description="Coiled-coil" evidence="5">
    <location>
        <begin position="125"/>
        <end position="207"/>
    </location>
</feature>
<dbReference type="Pfam" id="PF06244">
    <property type="entry name" value="Ccdc124"/>
    <property type="match status" value="1"/>
</dbReference>
<dbReference type="PANTHER" id="PTHR21680">
    <property type="entry name" value="COILED-COIL DOMAIN-CONTAINING PROTEIN 124"/>
    <property type="match status" value="1"/>
</dbReference>
<protein>
    <submittedName>
        <fullName evidence="7">Uncharacterized protein</fullName>
    </submittedName>
</protein>
<evidence type="ECO:0000313" key="7">
    <source>
        <dbReference type="EMBL" id="KAJ2929428.1"/>
    </source>
</evidence>
<accession>A0A9W8JAK4</accession>
<dbReference type="InterPro" id="IPR035979">
    <property type="entry name" value="RBD_domain_sf"/>
</dbReference>
<dbReference type="GO" id="GO:0005634">
    <property type="term" value="C:nucleus"/>
    <property type="evidence" value="ECO:0007669"/>
    <property type="project" value="TreeGrafter"/>
</dbReference>
<dbReference type="InterPro" id="IPR012677">
    <property type="entry name" value="Nucleotide-bd_a/b_plait_sf"/>
</dbReference>
<evidence type="ECO:0000256" key="4">
    <source>
        <dbReference type="SAM" id="MobiDB-lite"/>
    </source>
</evidence>
<proteinExistence type="inferred from homology"/>
<feature type="compositionally biased region" description="Basic and acidic residues" evidence="4">
    <location>
        <begin position="30"/>
        <end position="69"/>
    </location>
</feature>
<dbReference type="PANTHER" id="PTHR21680:SF0">
    <property type="entry name" value="COILED-COIL DOMAIN-CONTAINING PROTEIN 124"/>
    <property type="match status" value="1"/>
</dbReference>
<evidence type="ECO:0000259" key="5">
    <source>
        <dbReference type="Pfam" id="PF06244"/>
    </source>
</evidence>
<dbReference type="InterPro" id="IPR010422">
    <property type="entry name" value="Ccdc124/Oxs1"/>
</dbReference>
<dbReference type="InterPro" id="IPR006931">
    <property type="entry name" value="Calcipressin"/>
</dbReference>
<feature type="domain" description="LSO1/LSO2" evidence="6">
    <location>
        <begin position="8"/>
        <end position="77"/>
    </location>
</feature>
<gene>
    <name evidence="7" type="ORF">H1R20_g7657</name>
</gene>
<evidence type="ECO:0000256" key="2">
    <source>
        <dbReference type="ARBA" id="ARBA00008296"/>
    </source>
</evidence>
<dbReference type="InterPro" id="IPR054414">
    <property type="entry name" value="Ccdc124/Oxs1_C"/>
</dbReference>
<feature type="compositionally biased region" description="Low complexity" evidence="4">
    <location>
        <begin position="102"/>
        <end position="112"/>
    </location>
</feature>
<dbReference type="SUPFAM" id="SSF54928">
    <property type="entry name" value="RNA-binding domain, RBD"/>
    <property type="match status" value="1"/>
</dbReference>
<name>A0A9W8JAK4_9AGAR</name>
<dbReference type="OrthoDB" id="17212at2759"/>
<feature type="region of interest" description="Disordered" evidence="4">
    <location>
        <begin position="1"/>
        <end position="116"/>
    </location>
</feature>
<dbReference type="GO" id="GO:0003713">
    <property type="term" value="F:transcription coactivator activity"/>
    <property type="evidence" value="ECO:0007669"/>
    <property type="project" value="TreeGrafter"/>
</dbReference>
<keyword evidence="8" id="KW-1185">Reference proteome</keyword>
<evidence type="ECO:0000256" key="1">
    <source>
        <dbReference type="ARBA" id="ARBA00008209"/>
    </source>
</evidence>
<comment type="similarity">
    <text evidence="1">Belongs to the RCAN family.</text>
</comment>
<dbReference type="AlphaFoldDB" id="A0A9W8JAK4"/>
<evidence type="ECO:0000313" key="8">
    <source>
        <dbReference type="Proteomes" id="UP001140091"/>
    </source>
</evidence>
<evidence type="ECO:0000259" key="6">
    <source>
        <dbReference type="Pfam" id="PF22048"/>
    </source>
</evidence>
<feature type="non-terminal residue" evidence="7">
    <location>
        <position position="1"/>
    </location>
</feature>
<reference evidence="7" key="1">
    <citation type="submission" date="2022-06" db="EMBL/GenBank/DDBJ databases">
        <title>Genome Sequence of Candolleomyces eurysporus.</title>
        <authorList>
            <person name="Buettner E."/>
        </authorList>
    </citation>
    <scope>NUCLEOTIDE SEQUENCE</scope>
    <source>
        <strain evidence="7">VTCC 930004</strain>
    </source>
</reference>
<organism evidence="7 8">
    <name type="scientific">Candolleomyces eurysporus</name>
    <dbReference type="NCBI Taxonomy" id="2828524"/>
    <lineage>
        <taxon>Eukaryota</taxon>
        <taxon>Fungi</taxon>
        <taxon>Dikarya</taxon>
        <taxon>Basidiomycota</taxon>
        <taxon>Agaricomycotina</taxon>
        <taxon>Agaricomycetes</taxon>
        <taxon>Agaricomycetidae</taxon>
        <taxon>Agaricales</taxon>
        <taxon>Agaricineae</taxon>
        <taxon>Psathyrellaceae</taxon>
        <taxon>Candolleomyces</taxon>
    </lineage>
</organism>
<keyword evidence="3" id="KW-0175">Coiled coil</keyword>